<comment type="similarity">
    <text evidence="1 6 7">Belongs to the acetokinase family.</text>
</comment>
<gene>
    <name evidence="6" type="primary">ackA</name>
    <name evidence="8" type="ORF">ABZ507_06480</name>
</gene>
<feature type="active site" description="Proton donor/acceptor" evidence="6">
    <location>
        <position position="151"/>
    </location>
</feature>
<keyword evidence="6" id="KW-0479">Metal-binding</keyword>
<dbReference type="SUPFAM" id="SSF53067">
    <property type="entry name" value="Actin-like ATPase domain"/>
    <property type="match status" value="2"/>
</dbReference>
<proteinExistence type="inferred from homology"/>
<dbReference type="EMBL" id="JBEYBR010000011">
    <property type="protein sequence ID" value="MEU2121468.1"/>
    <property type="molecule type" value="Genomic_DNA"/>
</dbReference>
<evidence type="ECO:0000256" key="2">
    <source>
        <dbReference type="ARBA" id="ARBA00022679"/>
    </source>
</evidence>
<evidence type="ECO:0000256" key="7">
    <source>
        <dbReference type="RuleBase" id="RU003835"/>
    </source>
</evidence>
<comment type="catalytic activity">
    <reaction evidence="6">
        <text>acetate + ATP = acetyl phosphate + ADP</text>
        <dbReference type="Rhea" id="RHEA:11352"/>
        <dbReference type="ChEBI" id="CHEBI:22191"/>
        <dbReference type="ChEBI" id="CHEBI:30089"/>
        <dbReference type="ChEBI" id="CHEBI:30616"/>
        <dbReference type="ChEBI" id="CHEBI:456216"/>
        <dbReference type="EC" id="2.7.2.1"/>
    </reaction>
</comment>
<dbReference type="PANTHER" id="PTHR21060:SF15">
    <property type="entry name" value="ACETATE KINASE-RELATED"/>
    <property type="match status" value="1"/>
</dbReference>
<keyword evidence="6" id="KW-0460">Magnesium</keyword>
<comment type="pathway">
    <text evidence="6">Metabolic intermediate biosynthesis; acetyl-CoA biosynthesis; acetyl-CoA from acetate: step 1/2.</text>
</comment>
<dbReference type="InterPro" id="IPR000890">
    <property type="entry name" value="Aliphatic_acid_kin_short-chain"/>
</dbReference>
<feature type="binding site" evidence="6">
    <location>
        <position position="13"/>
    </location>
    <ligand>
        <name>Mg(2+)</name>
        <dbReference type="ChEBI" id="CHEBI:18420"/>
    </ligand>
</feature>
<dbReference type="GO" id="GO:0008776">
    <property type="term" value="F:acetate kinase activity"/>
    <property type="evidence" value="ECO:0007669"/>
    <property type="project" value="UniProtKB-EC"/>
</dbReference>
<keyword evidence="2 6" id="KW-0808">Transferase</keyword>
<evidence type="ECO:0000256" key="5">
    <source>
        <dbReference type="ARBA" id="ARBA00022840"/>
    </source>
</evidence>
<evidence type="ECO:0000256" key="1">
    <source>
        <dbReference type="ARBA" id="ARBA00008748"/>
    </source>
</evidence>
<keyword evidence="9" id="KW-1185">Reference proteome</keyword>
<feature type="binding site" evidence="6">
    <location>
        <position position="20"/>
    </location>
    <ligand>
        <name>ATP</name>
        <dbReference type="ChEBI" id="CHEBI:30616"/>
    </ligand>
</feature>
<dbReference type="HAMAP" id="MF_00020">
    <property type="entry name" value="Acetate_kinase"/>
    <property type="match status" value="1"/>
</dbReference>
<dbReference type="PROSITE" id="PS01076">
    <property type="entry name" value="ACETATE_KINASE_2"/>
    <property type="match status" value="1"/>
</dbReference>
<comment type="caution">
    <text evidence="8">The sequence shown here is derived from an EMBL/GenBank/DDBJ whole genome shotgun (WGS) entry which is preliminary data.</text>
</comment>
<comment type="subunit">
    <text evidence="6">Homodimer.</text>
</comment>
<dbReference type="Pfam" id="PF00871">
    <property type="entry name" value="Acetate_kinase"/>
    <property type="match status" value="1"/>
</dbReference>
<dbReference type="InterPro" id="IPR023865">
    <property type="entry name" value="Aliphatic_acid_kinase_CS"/>
</dbReference>
<reference evidence="8 9" key="1">
    <citation type="submission" date="2024-06" db="EMBL/GenBank/DDBJ databases">
        <title>The Natural Products Discovery Center: Release of the First 8490 Sequenced Strains for Exploring Actinobacteria Biosynthetic Diversity.</title>
        <authorList>
            <person name="Kalkreuter E."/>
            <person name="Kautsar S.A."/>
            <person name="Yang D."/>
            <person name="Bader C.D."/>
            <person name="Teijaro C.N."/>
            <person name="Fluegel L."/>
            <person name="Davis C.M."/>
            <person name="Simpson J.R."/>
            <person name="Lauterbach L."/>
            <person name="Steele A.D."/>
            <person name="Gui C."/>
            <person name="Meng S."/>
            <person name="Li G."/>
            <person name="Viehrig K."/>
            <person name="Ye F."/>
            <person name="Su P."/>
            <person name="Kiefer A.F."/>
            <person name="Nichols A."/>
            <person name="Cepeda A.J."/>
            <person name="Yan W."/>
            <person name="Fan B."/>
            <person name="Jiang Y."/>
            <person name="Adhikari A."/>
            <person name="Zheng C.-J."/>
            <person name="Schuster L."/>
            <person name="Cowan T.M."/>
            <person name="Smanski M.J."/>
            <person name="Chevrette M.G."/>
            <person name="De Carvalho L.P.S."/>
            <person name="Shen B."/>
        </authorList>
    </citation>
    <scope>NUCLEOTIDE SEQUENCE [LARGE SCALE GENOMIC DNA]</scope>
    <source>
        <strain evidence="8 9">NPDC019434</strain>
    </source>
</reference>
<feature type="binding site" evidence="6">
    <location>
        <begin position="285"/>
        <end position="287"/>
    </location>
    <ligand>
        <name>ATP</name>
        <dbReference type="ChEBI" id="CHEBI:30616"/>
    </ligand>
</feature>
<dbReference type="PANTHER" id="PTHR21060">
    <property type="entry name" value="ACETATE KINASE"/>
    <property type="match status" value="1"/>
</dbReference>
<sequence>MSKTAEGMVLVINSGSSSIKYQLLDPDSSMVAASGMVERIGEAEGGLEHRADGETTERHEPIADHAAGLRLVFDTFAATGHDLVREGVRAVGHRVVHGGEVFYRPTLIDDDVVAAISDLAALAPLHNPANVAGIDSARALLPGVPQVAVFDTAFFHGLPAAAKTYAIDAKVAAAHGIRKYGFHGTSHEYVSGCVAELLGRDPGELNQIVFHLGNGASASAIRGGRPVDTSMGLTPLEGLVMGTRSGDLDPGIVAHLARSAHLDIGQIDTLLNRDSGIKGLSGVNDFRELRRLIDSGDEDARLAYDVYIHRLRRYLGAYLIELGGVDAITFTAGVGENSPQVRADALAGLTGFGIDVDPAANTAHNRAARRISPPDAPVAVLVVPTNEELAIARAARRVVERLG</sequence>
<dbReference type="PIRSF" id="PIRSF000722">
    <property type="entry name" value="Acetate_prop_kin"/>
    <property type="match status" value="1"/>
</dbReference>
<organism evidence="8 9">
    <name type="scientific">Nocardia niwae</name>
    <dbReference type="NCBI Taxonomy" id="626084"/>
    <lineage>
        <taxon>Bacteria</taxon>
        <taxon>Bacillati</taxon>
        <taxon>Actinomycetota</taxon>
        <taxon>Actinomycetes</taxon>
        <taxon>Mycobacteriales</taxon>
        <taxon>Nocardiaceae</taxon>
        <taxon>Nocardia</taxon>
    </lineage>
</organism>
<evidence type="ECO:0000256" key="6">
    <source>
        <dbReference type="HAMAP-Rule" id="MF_00020"/>
    </source>
</evidence>
<dbReference type="CDD" id="cd24010">
    <property type="entry name" value="ASKHA_NBD_AcK_PK"/>
    <property type="match status" value="1"/>
</dbReference>
<keyword evidence="4 6" id="KW-0418">Kinase</keyword>
<feature type="binding site" evidence="6">
    <location>
        <begin position="333"/>
        <end position="337"/>
    </location>
    <ligand>
        <name>ATP</name>
        <dbReference type="ChEBI" id="CHEBI:30616"/>
    </ligand>
</feature>
<feature type="binding site" evidence="6">
    <location>
        <position position="387"/>
    </location>
    <ligand>
        <name>Mg(2+)</name>
        <dbReference type="ChEBI" id="CHEBI:18420"/>
    </ligand>
</feature>
<keyword evidence="5 6" id="KW-0067">ATP-binding</keyword>
<dbReference type="InterPro" id="IPR004372">
    <property type="entry name" value="Ac/propionate_kinase"/>
</dbReference>
<name>A0ABV2X6F7_9NOCA</name>
<keyword evidence="6" id="KW-0963">Cytoplasm</keyword>
<evidence type="ECO:0000313" key="9">
    <source>
        <dbReference type="Proteomes" id="UP001550535"/>
    </source>
</evidence>
<comment type="function">
    <text evidence="6">Catalyzes the formation of acetyl phosphate from acetate and ATP. Can also catalyze the reverse reaction.</text>
</comment>
<comment type="cofactor">
    <cofactor evidence="6">
        <name>Mg(2+)</name>
        <dbReference type="ChEBI" id="CHEBI:18420"/>
    </cofactor>
    <cofactor evidence="6">
        <name>Mn(2+)</name>
        <dbReference type="ChEBI" id="CHEBI:29035"/>
    </cofactor>
    <text evidence="6">Mg(2+). Can also accept Mn(2+).</text>
</comment>
<dbReference type="RefSeq" id="WP_063016360.1">
    <property type="nucleotide sequence ID" value="NZ_JBEYBM010000010.1"/>
</dbReference>
<evidence type="ECO:0000256" key="3">
    <source>
        <dbReference type="ARBA" id="ARBA00022741"/>
    </source>
</evidence>
<dbReference type="PROSITE" id="PS01075">
    <property type="entry name" value="ACETATE_KINASE_1"/>
    <property type="match status" value="1"/>
</dbReference>
<feature type="site" description="Transition state stabilizer" evidence="6">
    <location>
        <position position="244"/>
    </location>
</feature>
<dbReference type="PRINTS" id="PR00471">
    <property type="entry name" value="ACETATEKNASE"/>
</dbReference>
<protein>
    <recommendedName>
        <fullName evidence="6">Acetate kinase</fullName>
        <ecNumber evidence="6">2.7.2.1</ecNumber>
    </recommendedName>
    <alternativeName>
        <fullName evidence="6">Acetokinase</fullName>
    </alternativeName>
</protein>
<dbReference type="Gene3D" id="3.30.420.40">
    <property type="match status" value="2"/>
</dbReference>
<feature type="site" description="Transition state stabilizer" evidence="6">
    <location>
        <position position="183"/>
    </location>
</feature>
<accession>A0ABV2X6F7</accession>
<dbReference type="Proteomes" id="UP001550535">
    <property type="component" value="Unassembled WGS sequence"/>
</dbReference>
<keyword evidence="3 6" id="KW-0547">Nucleotide-binding</keyword>
<feature type="binding site" evidence="6">
    <location>
        <begin position="211"/>
        <end position="215"/>
    </location>
    <ligand>
        <name>ATP</name>
        <dbReference type="ChEBI" id="CHEBI:30616"/>
    </ligand>
</feature>
<dbReference type="NCBIfam" id="TIGR00016">
    <property type="entry name" value="ackA"/>
    <property type="match status" value="1"/>
</dbReference>
<feature type="binding site" evidence="6">
    <location>
        <position position="94"/>
    </location>
    <ligand>
        <name>substrate</name>
    </ligand>
</feature>
<comment type="subcellular location">
    <subcellularLocation>
        <location evidence="6">Cytoplasm</location>
    </subcellularLocation>
</comment>
<dbReference type="InterPro" id="IPR043129">
    <property type="entry name" value="ATPase_NBD"/>
</dbReference>
<evidence type="ECO:0000256" key="4">
    <source>
        <dbReference type="ARBA" id="ARBA00022777"/>
    </source>
</evidence>
<dbReference type="EC" id="2.7.2.1" evidence="6"/>
<evidence type="ECO:0000313" key="8">
    <source>
        <dbReference type="EMBL" id="MEU2121468.1"/>
    </source>
</evidence>